<organism evidence="2 3">
    <name type="scientific">Nocardia thailandica</name>
    <dbReference type="NCBI Taxonomy" id="257275"/>
    <lineage>
        <taxon>Bacteria</taxon>
        <taxon>Bacillati</taxon>
        <taxon>Actinomycetota</taxon>
        <taxon>Actinomycetes</taxon>
        <taxon>Mycobacteriales</taxon>
        <taxon>Nocardiaceae</taxon>
        <taxon>Nocardia</taxon>
    </lineage>
</organism>
<dbReference type="InterPro" id="IPR011009">
    <property type="entry name" value="Kinase-like_dom_sf"/>
</dbReference>
<dbReference type="Pfam" id="PF01636">
    <property type="entry name" value="APH"/>
    <property type="match status" value="1"/>
</dbReference>
<evidence type="ECO:0000313" key="3">
    <source>
        <dbReference type="Proteomes" id="UP001601444"/>
    </source>
</evidence>
<keyword evidence="3" id="KW-1185">Reference proteome</keyword>
<dbReference type="Gene3D" id="3.90.1200.10">
    <property type="match status" value="1"/>
</dbReference>
<dbReference type="Proteomes" id="UP001601444">
    <property type="component" value="Unassembled WGS sequence"/>
</dbReference>
<dbReference type="EMBL" id="JBIAMX010000005">
    <property type="protein sequence ID" value="MFF0543291.1"/>
    <property type="molecule type" value="Genomic_DNA"/>
</dbReference>
<evidence type="ECO:0000313" key="2">
    <source>
        <dbReference type="EMBL" id="MFF0543291.1"/>
    </source>
</evidence>
<dbReference type="SUPFAM" id="SSF56112">
    <property type="entry name" value="Protein kinase-like (PK-like)"/>
    <property type="match status" value="1"/>
</dbReference>
<reference evidence="2 3" key="1">
    <citation type="submission" date="2024-10" db="EMBL/GenBank/DDBJ databases">
        <title>The Natural Products Discovery Center: Release of the First 8490 Sequenced Strains for Exploring Actinobacteria Biosynthetic Diversity.</title>
        <authorList>
            <person name="Kalkreuter E."/>
            <person name="Kautsar S.A."/>
            <person name="Yang D."/>
            <person name="Bader C.D."/>
            <person name="Teijaro C.N."/>
            <person name="Fluegel L."/>
            <person name="Davis C.M."/>
            <person name="Simpson J.R."/>
            <person name="Lauterbach L."/>
            <person name="Steele A.D."/>
            <person name="Gui C."/>
            <person name="Meng S."/>
            <person name="Li G."/>
            <person name="Viehrig K."/>
            <person name="Ye F."/>
            <person name="Su P."/>
            <person name="Kiefer A.F."/>
            <person name="Nichols A."/>
            <person name="Cepeda A.J."/>
            <person name="Yan W."/>
            <person name="Fan B."/>
            <person name="Jiang Y."/>
            <person name="Adhikari A."/>
            <person name="Zheng C.-J."/>
            <person name="Schuster L."/>
            <person name="Cowan T.M."/>
            <person name="Smanski M.J."/>
            <person name="Chevrette M.G."/>
            <person name="De Carvalho L.P.S."/>
            <person name="Shen B."/>
        </authorList>
    </citation>
    <scope>NUCLEOTIDE SEQUENCE [LARGE SCALE GENOMIC DNA]</scope>
    <source>
        <strain evidence="2 3">NPDC004045</strain>
    </source>
</reference>
<gene>
    <name evidence="2" type="ORF">ACFYTF_10690</name>
</gene>
<feature type="domain" description="Aminoglycoside phosphotransferase" evidence="1">
    <location>
        <begin position="60"/>
        <end position="300"/>
    </location>
</feature>
<comment type="caution">
    <text evidence="2">The sequence shown here is derived from an EMBL/GenBank/DDBJ whole genome shotgun (WGS) entry which is preliminary data.</text>
</comment>
<evidence type="ECO:0000259" key="1">
    <source>
        <dbReference type="Pfam" id="PF01636"/>
    </source>
</evidence>
<proteinExistence type="predicted"/>
<dbReference type="RefSeq" id="WP_387699954.1">
    <property type="nucleotide sequence ID" value="NZ_JBIAMX010000005.1"/>
</dbReference>
<dbReference type="InterPro" id="IPR002575">
    <property type="entry name" value="Aminoglycoside_PTrfase"/>
</dbReference>
<protein>
    <submittedName>
        <fullName evidence="2">Phosphotransferase enzyme family protein</fullName>
    </submittedName>
</protein>
<name>A0ABW6PLM7_9NOCA</name>
<accession>A0ABW6PLM7</accession>
<sequence length="371" mass="40519">MTAGDRVFGMGDEPVTESSWPASTDAEIARAVGTAWGAAPAEVLWRSPRPLSTTVGVALADGGHVVVKRLPTALRDRAALRALREEHRFANHLRAAGVPVPELRLGGVATLDTARGPVEFVYEVQSAGAGEDRYRPDFSWSPWRDTGDAAGSGAALARAHLAAAGFDAPARPARPLVASLHDGHPAGEFAWHLARRPALAAFLAGRDWRRELPPEPVDLAGLRPLWTHGDWHPTNQLWRGHEVSTVFDFGLADRTTAVFDLATIVERTAVDWLAIRAGEPAEVRYDQLAAFFEAYLALRPPSAAERRALPGLLPVAHLGYELSEIDYFLTVVHDRRAAEIAYEDWLLGHLRWYATPEGRDLREFVRGLVAG</sequence>